<dbReference type="Pfam" id="PF01791">
    <property type="entry name" value="DeoC"/>
    <property type="match status" value="1"/>
</dbReference>
<accession>A0A2T2X527</accession>
<dbReference type="InterPro" id="IPR050456">
    <property type="entry name" value="DeoC/FbaB_aldolase"/>
</dbReference>
<reference evidence="1 2" key="1">
    <citation type="journal article" date="2014" name="BMC Genomics">
        <title>Comparison of environmental and isolate Sulfobacillus genomes reveals diverse carbon, sulfur, nitrogen, and hydrogen metabolisms.</title>
        <authorList>
            <person name="Justice N.B."/>
            <person name="Norman A."/>
            <person name="Brown C.T."/>
            <person name="Singh A."/>
            <person name="Thomas B.C."/>
            <person name="Banfield J.F."/>
        </authorList>
    </citation>
    <scope>NUCLEOTIDE SEQUENCE [LARGE SCALE GENOMIC DNA]</scope>
    <source>
        <strain evidence="1">AMDSBA1</strain>
    </source>
</reference>
<dbReference type="InterPro" id="IPR041720">
    <property type="entry name" value="FbaB-like"/>
</dbReference>
<dbReference type="SUPFAM" id="SSF51569">
    <property type="entry name" value="Aldolase"/>
    <property type="match status" value="1"/>
</dbReference>
<comment type="caution">
    <text evidence="1">The sequence shown here is derived from an EMBL/GenBank/DDBJ whole genome shotgun (WGS) entry which is preliminary data.</text>
</comment>
<dbReference type="AlphaFoldDB" id="A0A2T2X527"/>
<evidence type="ECO:0000313" key="1">
    <source>
        <dbReference type="EMBL" id="PSR29613.1"/>
    </source>
</evidence>
<organism evidence="1 2">
    <name type="scientific">Sulfobacillus benefaciens</name>
    <dbReference type="NCBI Taxonomy" id="453960"/>
    <lineage>
        <taxon>Bacteria</taxon>
        <taxon>Bacillati</taxon>
        <taxon>Bacillota</taxon>
        <taxon>Clostridia</taxon>
        <taxon>Eubacteriales</taxon>
        <taxon>Clostridiales Family XVII. Incertae Sedis</taxon>
        <taxon>Sulfobacillus</taxon>
    </lineage>
</organism>
<evidence type="ECO:0000313" key="2">
    <source>
        <dbReference type="Proteomes" id="UP000242699"/>
    </source>
</evidence>
<dbReference type="Proteomes" id="UP000242699">
    <property type="component" value="Unassembled WGS sequence"/>
</dbReference>
<dbReference type="Gene3D" id="3.20.20.70">
    <property type="entry name" value="Aldolase class I"/>
    <property type="match status" value="1"/>
</dbReference>
<gene>
    <name evidence="1" type="ORF">C7B43_08110</name>
</gene>
<evidence type="ECO:0008006" key="3">
    <source>
        <dbReference type="Google" id="ProtNLM"/>
    </source>
</evidence>
<proteinExistence type="predicted"/>
<dbReference type="InterPro" id="IPR002915">
    <property type="entry name" value="DeoC/FbaB/LacD_aldolase"/>
</dbReference>
<dbReference type="GO" id="GO:0004332">
    <property type="term" value="F:fructose-bisphosphate aldolase activity"/>
    <property type="evidence" value="ECO:0007669"/>
    <property type="project" value="InterPro"/>
</dbReference>
<sequence>MTGKEYRMSRIFRPDTGNTVILPVDHGLALGHLPELRRPVNVIQEMFATGIDGVLIADGTFAGYSGHVFEGRSAPTRIVTADTFFVNEGHISQGLVFRPKEAIIKGYDAIKAILIWDQPVDDRMRNIRMLAKLIQEARAWDLPVMVEPLLMRTRNLSEPPNRQLLSDAVRVAYELGADILKVPFPGDQAVLEQWVGDFSVPLVLLGGGDTHTVHEITVMVDQAIRVGVRGIVMGRNVWSRNDKEKSLRLMRDLVDIVHGSRGIGD</sequence>
<dbReference type="PANTHER" id="PTHR47916">
    <property type="entry name" value="FRUCTOSE-BISPHOSPHATE ALDOLASE CLASS 1"/>
    <property type="match status" value="1"/>
</dbReference>
<dbReference type="PIRSF" id="PIRSF038992">
    <property type="entry name" value="Aldolase_Ia"/>
    <property type="match status" value="1"/>
</dbReference>
<dbReference type="InterPro" id="IPR013785">
    <property type="entry name" value="Aldolase_TIM"/>
</dbReference>
<protein>
    <recommendedName>
        <fullName evidence="3">Fructose-bisphosphate aldolase</fullName>
    </recommendedName>
</protein>
<name>A0A2T2X527_9FIRM</name>
<dbReference type="EMBL" id="PXYT01000015">
    <property type="protein sequence ID" value="PSR29613.1"/>
    <property type="molecule type" value="Genomic_DNA"/>
</dbReference>
<dbReference type="PANTHER" id="PTHR47916:SF1">
    <property type="entry name" value="3-HYDROXY-5-PHOSPHONOOXYPENTANE-2,4-DIONE THIOLASE"/>
    <property type="match status" value="1"/>
</dbReference>
<dbReference type="SMART" id="SM01133">
    <property type="entry name" value="DeoC"/>
    <property type="match status" value="1"/>
</dbReference>